<dbReference type="PANTHER" id="PTHR46833:SF1">
    <property type="entry name" value="TELOMERIC REPEAT-BINDING FACTOR 2"/>
    <property type="match status" value="1"/>
</dbReference>
<feature type="region of interest" description="Disordered" evidence="3">
    <location>
        <begin position="439"/>
        <end position="496"/>
    </location>
</feature>
<keyword evidence="1 5" id="KW-0238">DNA-binding</keyword>
<dbReference type="GO" id="GO:0003691">
    <property type="term" value="F:double-stranded telomeric DNA binding"/>
    <property type="evidence" value="ECO:0007669"/>
    <property type="project" value="TreeGrafter"/>
</dbReference>
<dbReference type="InterPro" id="IPR013867">
    <property type="entry name" value="Telomere_rpt-bd_fac_dimer_dom"/>
</dbReference>
<dbReference type="Proteomes" id="UP000503349">
    <property type="component" value="Chromosome 2"/>
</dbReference>
<reference evidence="5 6" key="1">
    <citation type="submission" date="2019-02" db="EMBL/GenBank/DDBJ databases">
        <title>Opniocepnalus argus genome.</title>
        <authorList>
            <person name="Zhou C."/>
            <person name="Xiao S."/>
        </authorList>
    </citation>
    <scope>NUCLEOTIDE SEQUENCE [LARGE SCALE GENOMIC DNA]</scope>
    <source>
        <strain evidence="5">OARG1902GOOAL</strain>
        <tissue evidence="5">Muscle</tissue>
    </source>
</reference>
<feature type="domain" description="Telomere repeat-binding factor dimerisation" evidence="4">
    <location>
        <begin position="20"/>
        <end position="207"/>
    </location>
</feature>
<keyword evidence="6" id="KW-1185">Reference proteome</keyword>
<dbReference type="InterPro" id="IPR030657">
    <property type="entry name" value="TERF2"/>
</dbReference>
<gene>
    <name evidence="5" type="ORF">EXN66_Car001928</name>
</gene>
<dbReference type="GO" id="GO:0070187">
    <property type="term" value="C:shelterin complex"/>
    <property type="evidence" value="ECO:0007669"/>
    <property type="project" value="TreeGrafter"/>
</dbReference>
<feature type="region of interest" description="Disordered" evidence="3">
    <location>
        <begin position="304"/>
        <end position="331"/>
    </location>
</feature>
<evidence type="ECO:0000256" key="3">
    <source>
        <dbReference type="SAM" id="MobiDB-lite"/>
    </source>
</evidence>
<dbReference type="PANTHER" id="PTHR46833">
    <property type="entry name" value="TELOMERIC REPEAT-BINDING FACTOR 2 TERF2"/>
    <property type="match status" value="1"/>
</dbReference>
<dbReference type="InterPro" id="IPR036507">
    <property type="entry name" value="Telomere_rpt-bd_fac_dimer_sf"/>
</dbReference>
<dbReference type="GO" id="GO:0061820">
    <property type="term" value="P:telomeric D-loop disassembly"/>
    <property type="evidence" value="ECO:0007669"/>
    <property type="project" value="TreeGrafter"/>
</dbReference>
<feature type="region of interest" description="Disordered" evidence="3">
    <location>
        <begin position="405"/>
        <end position="426"/>
    </location>
</feature>
<dbReference type="Gene3D" id="1.25.40.210">
    <property type="entry name" value="Telomere repeat-binding factor, dimerisation domain"/>
    <property type="match status" value="1"/>
</dbReference>
<dbReference type="Pfam" id="PF08558">
    <property type="entry name" value="TRF"/>
    <property type="match status" value="1"/>
</dbReference>
<dbReference type="GO" id="GO:0003720">
    <property type="term" value="F:telomerase activity"/>
    <property type="evidence" value="ECO:0007669"/>
    <property type="project" value="TreeGrafter"/>
</dbReference>
<dbReference type="GO" id="GO:0031627">
    <property type="term" value="P:telomeric loop formation"/>
    <property type="evidence" value="ECO:0007669"/>
    <property type="project" value="TreeGrafter"/>
</dbReference>
<dbReference type="AlphaFoldDB" id="A0A6G1P889"/>
<dbReference type="GO" id="GO:0032208">
    <property type="term" value="P:negative regulation of telomere maintenance via recombination"/>
    <property type="evidence" value="ECO:0007669"/>
    <property type="project" value="TreeGrafter"/>
</dbReference>
<evidence type="ECO:0000256" key="1">
    <source>
        <dbReference type="ARBA" id="ARBA00023125"/>
    </source>
</evidence>
<dbReference type="GO" id="GO:0032210">
    <property type="term" value="P:regulation of telomere maintenance via telomerase"/>
    <property type="evidence" value="ECO:0007669"/>
    <property type="project" value="TreeGrafter"/>
</dbReference>
<feature type="compositionally biased region" description="Polar residues" evidence="3">
    <location>
        <begin position="486"/>
        <end position="496"/>
    </location>
</feature>
<sequence length="496" mass="55985">MAANETVNSDQTDVEPIINRWIVDYYAFQAIEMFENDQYEDFCRVREVLDKVLDCPVENSKALKKKIQVLKFLSRINEGEDLEMSFEHDKSVTPLESALKVLENWPECNIQQHTLESVFTSIKEMTVRILIKNGEFEKASEVLNEHFPRQMVSKKPIFLGLIRQKKKTHKLINQIDFHQFKMDMLAFCKKVCTFDVPFLHTAAKQLIEKRLEKLDNRSANDESGPSSSPQMNTVQTVPCNITMARLQAAHNSLAATSLEKPFSQLLEEVEREEQLKKDDYLCGSHTPKKGANRDYVREERLFQRDSGSPIEGSPADQPPQTDAVTQTKAKASNTLLKSPSVVMKRQLYTISDLVVGPDSQASSQCTTSSQELETDVRTVEQVKPTEKHLQCPITENEVTIPTRKLPRPANRTCTRASNRLAELSGDSEEDLPALVANGEIIAGKRPQQSNTSLSRKSTNSKKPAPVSEEEAQESGLKTPVRETCKQLPSNPLNKQV</sequence>
<dbReference type="GO" id="GO:0042803">
    <property type="term" value="F:protein homodimerization activity"/>
    <property type="evidence" value="ECO:0007669"/>
    <property type="project" value="InterPro"/>
</dbReference>
<feature type="region of interest" description="Disordered" evidence="3">
    <location>
        <begin position="277"/>
        <end position="296"/>
    </location>
</feature>
<organism evidence="5 6">
    <name type="scientific">Channa argus</name>
    <name type="common">Northern snakehead</name>
    <name type="synonym">Ophicephalus argus</name>
    <dbReference type="NCBI Taxonomy" id="215402"/>
    <lineage>
        <taxon>Eukaryota</taxon>
        <taxon>Metazoa</taxon>
        <taxon>Chordata</taxon>
        <taxon>Craniata</taxon>
        <taxon>Vertebrata</taxon>
        <taxon>Euteleostomi</taxon>
        <taxon>Actinopterygii</taxon>
        <taxon>Neopterygii</taxon>
        <taxon>Teleostei</taxon>
        <taxon>Neoteleostei</taxon>
        <taxon>Acanthomorphata</taxon>
        <taxon>Anabantaria</taxon>
        <taxon>Anabantiformes</taxon>
        <taxon>Channoidei</taxon>
        <taxon>Channidae</taxon>
        <taxon>Channa</taxon>
    </lineage>
</organism>
<dbReference type="GO" id="GO:0031848">
    <property type="term" value="P:protection from non-homologous end joining at telomere"/>
    <property type="evidence" value="ECO:0007669"/>
    <property type="project" value="InterPro"/>
</dbReference>
<feature type="compositionally biased region" description="Polar residues" evidence="3">
    <location>
        <begin position="318"/>
        <end position="331"/>
    </location>
</feature>
<dbReference type="GO" id="GO:0070198">
    <property type="term" value="P:protein localization to chromosome, telomeric region"/>
    <property type="evidence" value="ECO:0007669"/>
    <property type="project" value="TreeGrafter"/>
</dbReference>
<proteinExistence type="predicted"/>
<protein>
    <submittedName>
        <fullName evidence="5">Telomeric repeat-binding factor 2 TTAGGG repeat-binding factor 2 Telomeric DNA-binding protein</fullName>
    </submittedName>
</protein>
<dbReference type="GO" id="GO:0098505">
    <property type="term" value="F:G-rich strand telomeric DNA binding"/>
    <property type="evidence" value="ECO:0007669"/>
    <property type="project" value="TreeGrafter"/>
</dbReference>
<evidence type="ECO:0000313" key="5">
    <source>
        <dbReference type="EMBL" id="KAF3686256.1"/>
    </source>
</evidence>
<dbReference type="GO" id="GO:1905839">
    <property type="term" value="P:negative regulation of telomeric D-loop disassembly"/>
    <property type="evidence" value="ECO:0007669"/>
    <property type="project" value="TreeGrafter"/>
</dbReference>
<keyword evidence="2" id="KW-0539">Nucleus</keyword>
<dbReference type="SUPFAM" id="SSF63600">
    <property type="entry name" value="Telomeric repeat binding factor (TRF) dimerisation domain"/>
    <property type="match status" value="1"/>
</dbReference>
<name>A0A6G1P889_CHAAH</name>
<dbReference type="EMBL" id="CM015713">
    <property type="protein sequence ID" value="KAF3686256.1"/>
    <property type="molecule type" value="Genomic_DNA"/>
</dbReference>
<accession>A0A6G1P889</accession>
<evidence type="ECO:0000256" key="2">
    <source>
        <dbReference type="ARBA" id="ARBA00023242"/>
    </source>
</evidence>
<feature type="compositionally biased region" description="Polar residues" evidence="3">
    <location>
        <begin position="446"/>
        <end position="461"/>
    </location>
</feature>
<evidence type="ECO:0000259" key="4">
    <source>
        <dbReference type="Pfam" id="PF08558"/>
    </source>
</evidence>
<reference evidence="6" key="2">
    <citation type="submission" date="2019-02" db="EMBL/GenBank/DDBJ databases">
        <title>Opniocepnalus argus Var Kimnra genome.</title>
        <authorList>
            <person name="Zhou C."/>
            <person name="Xiao S."/>
        </authorList>
    </citation>
    <scope>NUCLEOTIDE SEQUENCE [LARGE SCALE GENOMIC DNA]</scope>
</reference>
<evidence type="ECO:0000313" key="6">
    <source>
        <dbReference type="Proteomes" id="UP000503349"/>
    </source>
</evidence>